<sequence>MSHLASEETNNESQNQLESVNVPFDYTVPHVSILKASICQWLRWIITQRTAIARHLAGIHEATYRSMAGIHQCNLLDRNLLRRSCRRVDIQPIWSKGGNIRRPVSVGTALQAAAPNDSAFIVARLIVGASSGFLNNAAPLLLNEISYPTHRPVANALFMCGYYLGALIAA</sequence>
<dbReference type="SUPFAM" id="SSF103473">
    <property type="entry name" value="MFS general substrate transporter"/>
    <property type="match status" value="1"/>
</dbReference>
<evidence type="ECO:0000256" key="4">
    <source>
        <dbReference type="ARBA" id="ARBA00023136"/>
    </source>
</evidence>
<organism evidence="5 6">
    <name type="scientific">Penicillium malachiteum</name>
    <dbReference type="NCBI Taxonomy" id="1324776"/>
    <lineage>
        <taxon>Eukaryota</taxon>
        <taxon>Fungi</taxon>
        <taxon>Dikarya</taxon>
        <taxon>Ascomycota</taxon>
        <taxon>Pezizomycotina</taxon>
        <taxon>Eurotiomycetes</taxon>
        <taxon>Eurotiomycetidae</taxon>
        <taxon>Eurotiales</taxon>
        <taxon>Aspergillaceae</taxon>
        <taxon>Penicillium</taxon>
    </lineage>
</organism>
<protein>
    <submittedName>
        <fullName evidence="5">Sugar transporter (Hexose transporter)</fullName>
    </submittedName>
</protein>
<evidence type="ECO:0000256" key="1">
    <source>
        <dbReference type="ARBA" id="ARBA00004141"/>
    </source>
</evidence>
<dbReference type="Pfam" id="PF00083">
    <property type="entry name" value="Sugar_tr"/>
    <property type="match status" value="1"/>
</dbReference>
<dbReference type="GO" id="GO:0016020">
    <property type="term" value="C:membrane"/>
    <property type="evidence" value="ECO:0007669"/>
    <property type="project" value="UniProtKB-SubCell"/>
</dbReference>
<dbReference type="PROSITE" id="PS00217">
    <property type="entry name" value="SUGAR_TRANSPORT_2"/>
    <property type="match status" value="1"/>
</dbReference>
<proteinExistence type="predicted"/>
<dbReference type="InterPro" id="IPR005829">
    <property type="entry name" value="Sugar_transporter_CS"/>
</dbReference>
<keyword evidence="6" id="KW-1185">Reference proteome</keyword>
<evidence type="ECO:0000256" key="2">
    <source>
        <dbReference type="ARBA" id="ARBA00022692"/>
    </source>
</evidence>
<reference evidence="5" key="2">
    <citation type="submission" date="2023-01" db="EMBL/GenBank/DDBJ databases">
        <authorList>
            <person name="Petersen C."/>
        </authorList>
    </citation>
    <scope>NUCLEOTIDE SEQUENCE</scope>
    <source>
        <strain evidence="5">IBT 17514</strain>
    </source>
</reference>
<evidence type="ECO:0000313" key="5">
    <source>
        <dbReference type="EMBL" id="KAJ5732272.1"/>
    </source>
</evidence>
<comment type="caution">
    <text evidence="5">The sequence shown here is derived from an EMBL/GenBank/DDBJ whole genome shotgun (WGS) entry which is preliminary data.</text>
</comment>
<keyword evidence="2" id="KW-0812">Transmembrane</keyword>
<keyword evidence="5" id="KW-0813">Transport</keyword>
<accession>A0AAD6HQ89</accession>
<evidence type="ECO:0000313" key="6">
    <source>
        <dbReference type="Proteomes" id="UP001215712"/>
    </source>
</evidence>
<dbReference type="Proteomes" id="UP001215712">
    <property type="component" value="Unassembled WGS sequence"/>
</dbReference>
<keyword evidence="5" id="KW-0762">Sugar transport</keyword>
<evidence type="ECO:0000256" key="3">
    <source>
        <dbReference type="ARBA" id="ARBA00022989"/>
    </source>
</evidence>
<dbReference type="Gene3D" id="1.20.1250.20">
    <property type="entry name" value="MFS general substrate transporter like domains"/>
    <property type="match status" value="1"/>
</dbReference>
<dbReference type="GO" id="GO:0022857">
    <property type="term" value="F:transmembrane transporter activity"/>
    <property type="evidence" value="ECO:0007669"/>
    <property type="project" value="InterPro"/>
</dbReference>
<dbReference type="EMBL" id="JAQJAN010000004">
    <property type="protein sequence ID" value="KAJ5732272.1"/>
    <property type="molecule type" value="Genomic_DNA"/>
</dbReference>
<comment type="subcellular location">
    <subcellularLocation>
        <location evidence="1">Membrane</location>
        <topology evidence="1">Multi-pass membrane protein</topology>
    </subcellularLocation>
</comment>
<dbReference type="AlphaFoldDB" id="A0AAD6HQ89"/>
<dbReference type="InterPro" id="IPR005828">
    <property type="entry name" value="MFS_sugar_transport-like"/>
</dbReference>
<reference evidence="5" key="1">
    <citation type="journal article" date="2023" name="IMA Fungus">
        <title>Comparative genomic study of the Penicillium genus elucidates a diverse pangenome and 15 lateral gene transfer events.</title>
        <authorList>
            <person name="Petersen C."/>
            <person name="Sorensen T."/>
            <person name="Nielsen M.R."/>
            <person name="Sondergaard T.E."/>
            <person name="Sorensen J.L."/>
            <person name="Fitzpatrick D.A."/>
            <person name="Frisvad J.C."/>
            <person name="Nielsen K.L."/>
        </authorList>
    </citation>
    <scope>NUCLEOTIDE SEQUENCE</scope>
    <source>
        <strain evidence="5">IBT 17514</strain>
    </source>
</reference>
<gene>
    <name evidence="5" type="ORF">N7493_003753</name>
</gene>
<name>A0AAD6HQ89_9EURO</name>
<dbReference type="InterPro" id="IPR036259">
    <property type="entry name" value="MFS_trans_sf"/>
</dbReference>
<keyword evidence="3" id="KW-1133">Transmembrane helix</keyword>
<keyword evidence="4" id="KW-0472">Membrane</keyword>